<keyword evidence="3" id="KW-1003">Cell membrane</keyword>
<reference evidence="11 12" key="1">
    <citation type="submission" date="2017-01" db="EMBL/GenBank/DDBJ databases">
        <title>Complete genome sequence of esterase-producing bacterium Croceicoccus marinus E4A9.</title>
        <authorList>
            <person name="Wu Y.-H."/>
            <person name="Cheng H."/>
            <person name="Xu L."/>
            <person name="Huo Y.-Y."/>
            <person name="Wang C.-S."/>
            <person name="Xu X.-W."/>
        </authorList>
    </citation>
    <scope>NUCLEOTIDE SEQUENCE [LARGE SCALE GENOMIC DNA]</scope>
    <source>
        <strain evidence="11 12">E4A9</strain>
    </source>
</reference>
<comment type="similarity">
    <text evidence="2">Belongs to the MscS (TC 1.A.23) family.</text>
</comment>
<dbReference type="SUPFAM" id="SSF82861">
    <property type="entry name" value="Mechanosensitive channel protein MscS (YggB), transmembrane region"/>
    <property type="match status" value="1"/>
</dbReference>
<gene>
    <name evidence="11" type="ORF">A9D14_08815</name>
</gene>
<name>A0A1Z1FF24_9SPHN</name>
<evidence type="ECO:0000313" key="12">
    <source>
        <dbReference type="Proteomes" id="UP000195807"/>
    </source>
</evidence>
<feature type="domain" description="Mechanosensitive ion channel MscS" evidence="8">
    <location>
        <begin position="138"/>
        <end position="208"/>
    </location>
</feature>
<dbReference type="InterPro" id="IPR006685">
    <property type="entry name" value="MscS_channel_2nd"/>
</dbReference>
<evidence type="ECO:0000256" key="1">
    <source>
        <dbReference type="ARBA" id="ARBA00004651"/>
    </source>
</evidence>
<dbReference type="Pfam" id="PF21088">
    <property type="entry name" value="MS_channel_1st"/>
    <property type="match status" value="1"/>
</dbReference>
<dbReference type="EMBL" id="CP019602">
    <property type="protein sequence ID" value="ARU17374.1"/>
    <property type="molecule type" value="Genomic_DNA"/>
</dbReference>
<organism evidence="11 12">
    <name type="scientific">Croceicoccus marinus</name>
    <dbReference type="NCBI Taxonomy" id="450378"/>
    <lineage>
        <taxon>Bacteria</taxon>
        <taxon>Pseudomonadati</taxon>
        <taxon>Pseudomonadota</taxon>
        <taxon>Alphaproteobacteria</taxon>
        <taxon>Sphingomonadales</taxon>
        <taxon>Erythrobacteraceae</taxon>
        <taxon>Croceicoccus</taxon>
    </lineage>
</organism>
<dbReference type="InterPro" id="IPR049278">
    <property type="entry name" value="MS_channel_C"/>
</dbReference>
<feature type="transmembrane region" description="Helical" evidence="7">
    <location>
        <begin position="49"/>
        <end position="75"/>
    </location>
</feature>
<comment type="subcellular location">
    <subcellularLocation>
        <location evidence="1">Cell membrane</location>
        <topology evidence="1">Multi-pass membrane protein</topology>
    </subcellularLocation>
</comment>
<evidence type="ECO:0000256" key="2">
    <source>
        <dbReference type="ARBA" id="ARBA00008017"/>
    </source>
</evidence>
<keyword evidence="4 7" id="KW-0812">Transmembrane</keyword>
<evidence type="ECO:0000256" key="6">
    <source>
        <dbReference type="ARBA" id="ARBA00023136"/>
    </source>
</evidence>
<dbReference type="PANTHER" id="PTHR30347">
    <property type="entry name" value="POTASSIUM CHANNEL RELATED"/>
    <property type="match status" value="1"/>
</dbReference>
<dbReference type="SUPFAM" id="SSF50182">
    <property type="entry name" value="Sm-like ribonucleoproteins"/>
    <property type="match status" value="1"/>
</dbReference>
<feature type="domain" description="Mechanosensitive ion channel transmembrane helices 2/3" evidence="10">
    <location>
        <begin position="95"/>
        <end position="136"/>
    </location>
</feature>
<dbReference type="Proteomes" id="UP000195807">
    <property type="component" value="Chromosome"/>
</dbReference>
<dbReference type="InterPro" id="IPR011014">
    <property type="entry name" value="MscS_channel_TM-2"/>
</dbReference>
<protein>
    <submittedName>
        <fullName evidence="11">Mechanosensitive ion channel protein</fullName>
    </submittedName>
</protein>
<dbReference type="GO" id="GO:0005886">
    <property type="term" value="C:plasma membrane"/>
    <property type="evidence" value="ECO:0007669"/>
    <property type="project" value="UniProtKB-SubCell"/>
</dbReference>
<feature type="domain" description="Mechanosensitive ion channel MscS C-terminal" evidence="9">
    <location>
        <begin position="218"/>
        <end position="300"/>
    </location>
</feature>
<dbReference type="KEGG" id="cman:A9D14_08815"/>
<evidence type="ECO:0000256" key="7">
    <source>
        <dbReference type="SAM" id="Phobius"/>
    </source>
</evidence>
<dbReference type="GO" id="GO:0008381">
    <property type="term" value="F:mechanosensitive monoatomic ion channel activity"/>
    <property type="evidence" value="ECO:0007669"/>
    <property type="project" value="UniProtKB-ARBA"/>
</dbReference>
<dbReference type="Gene3D" id="3.30.70.100">
    <property type="match status" value="1"/>
</dbReference>
<evidence type="ECO:0000259" key="10">
    <source>
        <dbReference type="Pfam" id="PF21088"/>
    </source>
</evidence>
<evidence type="ECO:0000313" key="11">
    <source>
        <dbReference type="EMBL" id="ARU17374.1"/>
    </source>
</evidence>
<dbReference type="PANTHER" id="PTHR30347:SF1">
    <property type="entry name" value="MECHANOSENSITIVE CHANNEL MSCK"/>
    <property type="match status" value="1"/>
</dbReference>
<dbReference type="InterPro" id="IPR010920">
    <property type="entry name" value="LSM_dom_sf"/>
</dbReference>
<evidence type="ECO:0000259" key="8">
    <source>
        <dbReference type="Pfam" id="PF00924"/>
    </source>
</evidence>
<accession>A0A1Z1FF24</accession>
<feature type="transmembrane region" description="Helical" evidence="7">
    <location>
        <begin position="96"/>
        <end position="115"/>
    </location>
</feature>
<evidence type="ECO:0000256" key="4">
    <source>
        <dbReference type="ARBA" id="ARBA00022692"/>
    </source>
</evidence>
<dbReference type="Gene3D" id="2.30.30.60">
    <property type="match status" value="1"/>
</dbReference>
<dbReference type="AlphaFoldDB" id="A0A1Z1FF24"/>
<feature type="transmembrane region" description="Helical" evidence="7">
    <location>
        <begin position="121"/>
        <end position="149"/>
    </location>
</feature>
<dbReference type="Pfam" id="PF21082">
    <property type="entry name" value="MS_channel_3rd"/>
    <property type="match status" value="1"/>
</dbReference>
<keyword evidence="12" id="KW-1185">Reference proteome</keyword>
<evidence type="ECO:0000256" key="3">
    <source>
        <dbReference type="ARBA" id="ARBA00022475"/>
    </source>
</evidence>
<evidence type="ECO:0000259" key="9">
    <source>
        <dbReference type="Pfam" id="PF21082"/>
    </source>
</evidence>
<dbReference type="InterPro" id="IPR052702">
    <property type="entry name" value="MscS-like_channel"/>
</dbReference>
<evidence type="ECO:0000256" key="5">
    <source>
        <dbReference type="ARBA" id="ARBA00022989"/>
    </source>
</evidence>
<dbReference type="SUPFAM" id="SSF82689">
    <property type="entry name" value="Mechanosensitive channel protein MscS (YggB), C-terminal domain"/>
    <property type="match status" value="1"/>
</dbReference>
<keyword evidence="6 7" id="KW-0472">Membrane</keyword>
<keyword evidence="5 7" id="KW-1133">Transmembrane helix</keyword>
<dbReference type="STRING" id="450378.GCA_001661675_01768"/>
<proteinExistence type="inferred from homology"/>
<dbReference type="Gene3D" id="1.10.287.1260">
    <property type="match status" value="1"/>
</dbReference>
<dbReference type="InterPro" id="IPR049142">
    <property type="entry name" value="MS_channel_1st"/>
</dbReference>
<dbReference type="InterPro" id="IPR023408">
    <property type="entry name" value="MscS_beta-dom_sf"/>
</dbReference>
<dbReference type="InterPro" id="IPR011066">
    <property type="entry name" value="MscS_channel_C_sf"/>
</dbReference>
<dbReference type="Pfam" id="PF00924">
    <property type="entry name" value="MS_channel_2nd"/>
    <property type="match status" value="1"/>
</dbReference>
<sequence>MPEPDPLAAEGPIEGADQIKEALQEHSITLGGVIDKLDSWGVTIGDTRFSVWTAILVVLVLVGIFFIGRLGVRLAHKTLGRFGNLSATQHLLADKLLTLLVWAVVIMVGIDILGIDLTALAVFSGAFGLAIGFGLQKTFGNLIAGIILLMDRSIKPGDVIAVSDTAGNETFGQIRRIGIRAVSIVTRDEKEYLIPNENLMINQVENWSYSSRDVRMQVNVGVSYNCDIKLAEKLMLEAAVSCARVLKSPAPSVWLSEYGDSSVNFVIHCWIRDPENGLGNIRSEVLKKLWDLFQESEIEIPFPQRDINLRRNDQFDQLVAAIGQRLDKSGDSTG</sequence>